<dbReference type="Pfam" id="PF17921">
    <property type="entry name" value="Integrase_H2C2"/>
    <property type="match status" value="1"/>
</dbReference>
<evidence type="ECO:0000313" key="3">
    <source>
        <dbReference type="RefSeq" id="XP_022818273.1"/>
    </source>
</evidence>
<feature type="domain" description="Integrase catalytic" evidence="1">
    <location>
        <begin position="1057"/>
        <end position="1244"/>
    </location>
</feature>
<reference evidence="3" key="1">
    <citation type="submission" date="2025-08" db="UniProtKB">
        <authorList>
            <consortium name="RefSeq"/>
        </authorList>
    </citation>
    <scope>IDENTIFICATION</scope>
    <source>
        <strain evidence="3">Ishihara</strain>
        <tissue evidence="3">Whole body</tissue>
    </source>
</reference>
<dbReference type="Pfam" id="PF05380">
    <property type="entry name" value="Peptidase_A17"/>
    <property type="match status" value="1"/>
</dbReference>
<dbReference type="PANTHER" id="PTHR47331">
    <property type="entry name" value="PHD-TYPE DOMAIN-CONTAINING PROTEIN"/>
    <property type="match status" value="1"/>
</dbReference>
<dbReference type="InterPro" id="IPR008042">
    <property type="entry name" value="Retrotrans_Pao"/>
</dbReference>
<keyword evidence="2" id="KW-1185">Reference proteome</keyword>
<dbReference type="Pfam" id="PF18701">
    <property type="entry name" value="DUF5641"/>
    <property type="match status" value="1"/>
</dbReference>
<evidence type="ECO:0000259" key="1">
    <source>
        <dbReference type="PROSITE" id="PS50994"/>
    </source>
</evidence>
<dbReference type="CDD" id="cd01644">
    <property type="entry name" value="RT_pepA17"/>
    <property type="match status" value="1"/>
</dbReference>
<dbReference type="InterPro" id="IPR001584">
    <property type="entry name" value="Integrase_cat-core"/>
</dbReference>
<dbReference type="RefSeq" id="XP_022818273.1">
    <property type="nucleotide sequence ID" value="XM_022962505.1"/>
</dbReference>
<dbReference type="InterPro" id="IPR012337">
    <property type="entry name" value="RNaseH-like_sf"/>
</dbReference>
<dbReference type="PROSITE" id="PS50994">
    <property type="entry name" value="INTEGRASE"/>
    <property type="match status" value="1"/>
</dbReference>
<name>A0A9J7DVW0_SPOLT</name>
<dbReference type="GO" id="GO:0042575">
    <property type="term" value="C:DNA polymerase complex"/>
    <property type="evidence" value="ECO:0007669"/>
    <property type="project" value="UniProtKB-ARBA"/>
</dbReference>
<proteinExistence type="predicted"/>
<dbReference type="InterPro" id="IPR036397">
    <property type="entry name" value="RNaseH_sf"/>
</dbReference>
<dbReference type="OrthoDB" id="5876180at2759"/>
<organism evidence="2 3">
    <name type="scientific">Spodoptera litura</name>
    <name type="common">Asian cotton leafworm</name>
    <dbReference type="NCBI Taxonomy" id="69820"/>
    <lineage>
        <taxon>Eukaryota</taxon>
        <taxon>Metazoa</taxon>
        <taxon>Ecdysozoa</taxon>
        <taxon>Arthropoda</taxon>
        <taxon>Hexapoda</taxon>
        <taxon>Insecta</taxon>
        <taxon>Pterygota</taxon>
        <taxon>Neoptera</taxon>
        <taxon>Endopterygota</taxon>
        <taxon>Lepidoptera</taxon>
        <taxon>Glossata</taxon>
        <taxon>Ditrysia</taxon>
        <taxon>Noctuoidea</taxon>
        <taxon>Noctuidae</taxon>
        <taxon>Amphipyrinae</taxon>
        <taxon>Spodoptera</taxon>
    </lineage>
</organism>
<dbReference type="GO" id="GO:0003676">
    <property type="term" value="F:nucleic acid binding"/>
    <property type="evidence" value="ECO:0007669"/>
    <property type="project" value="InterPro"/>
</dbReference>
<evidence type="ECO:0000313" key="2">
    <source>
        <dbReference type="Proteomes" id="UP000301870"/>
    </source>
</evidence>
<dbReference type="GO" id="GO:0015074">
    <property type="term" value="P:DNA integration"/>
    <property type="evidence" value="ECO:0007669"/>
    <property type="project" value="InterPro"/>
</dbReference>
<dbReference type="SUPFAM" id="SSF53098">
    <property type="entry name" value="Ribonuclease H-like"/>
    <property type="match status" value="1"/>
</dbReference>
<accession>A0A9J7DVW0</accession>
<dbReference type="SUPFAM" id="SSF56672">
    <property type="entry name" value="DNA/RNA polymerases"/>
    <property type="match status" value="1"/>
</dbReference>
<dbReference type="KEGG" id="sliu:111350810"/>
<dbReference type="InterPro" id="IPR041588">
    <property type="entry name" value="Integrase_H2C2"/>
</dbReference>
<dbReference type="InterPro" id="IPR043502">
    <property type="entry name" value="DNA/RNA_pol_sf"/>
</dbReference>
<sequence length="1359" mass="154136">MVKKLDSITRRDWEENRNTALNNDDPTLQQFCSFLGKRADWLESVESNNCSSKHNSIVALNNSHINKINSKTNTQIQKQQNKKSNYNHKNNKCPLCSQVHTLYRCDSFRSLSIEARIQKVTGINNHVSTSTQSCHLTIESLCCAFAVDIDCHILPEITKVLPSSFVHISHVPIPSGLMLADPNFNVPSVVDILVGADVFWNVIGNKTIDLGKHLPTLCETKLGWLVSGSVSHSTSLSSNHCCHHSSVTPDLTYFWELDNVSSKHSNSLEERMCEQLFAQNTFRNNDGKFVVTMPLKGDPSSLGHSYLNARNRFLSLERRFERDPSFKRKYIEFIKEYEHLGHMTLDSDCTPSPENSITKYYIPHHGVIRSSSTTTQLRVVFDASAPTSTGVSLNDIQMVGPVVQDELFSIITRFRQHRYVVSGDVEKMYRAIELNPIQRPLQKIIFRFDPSEPLRTYTLNTVTYGTASAPYLATKCLVSLADNIEDERVQSAIRRDFYVDDFLSGGETIAETIEIAKKVQTVLSSAKFNLRKWRSNHPEIHNQITDSNVLHNKLHFSEQGTYPTPSKTLGLIWVCDSDTLTYSINITSTTKVTKRHVLSVISQIFDPLGLVGPCVVEAKLIMQRLWLEKYDWDDVVSLDIENIWSTFVSSITSLNRLNVPRWVLREDSVIHEVHIFTDASEKAYGACVYIRSCSSDGSIGVQLLVSRNRVAPIKPTTIPRLELCGALLGARLCAKVQESLTIPIHKCRFWCDSTIVLAWLSANSSQLKPFVKNRVNEIQEITFGHTWSYVPSKDNPADLVSRGLRADVIKDTPLWWSGPSFLKHDETEWPKIPNTGRDNLPEVVTHLIKNDSNVNHSNINNHSDTTIHTSIIHTVLTRYSSLTKIQKILTYVLRFTYNLKNKNKLCGNLSVSELENSLHLIIHFSQLEMFHEEYIFLKSGQKLPRKSRLLPLSPFIDDNNLIRVGGRLDNSPYDFNIKHPIVLCSKHVLTKLIFHMQHLELAHAGPQLLLSHIRQTYWPLGGRNLSRLVVNQCLRCCRHKAQSIQPIMGHLPHSRTQLEFPFLYSYVDYAGPVLVANRKGRGCKLTKSYMCIFVCSAVKAVHLELVSDLTTEAYMAALNRFVARRGKPRSITSDNGTNFVGASNEMRRFLESSDVATEIAQLGIEFVFTPAYSPHFNSLAEAAVKSCKHHLKRLLHITHLTFEEMTTCLTHIEAVLNSRPLTPLSSDPNDFSALTPSHFLIGRPLLSVPSPQVTETNITRLDRWKRIQFIRQHFWNRFHIEYISLLQAKSKWFHSRGEVKPGSLVLIKDKTAPPLLWSLGRVTMTYPGVDGVTRVAEIKTKKGTIRRGFNSICPLPIQD</sequence>
<dbReference type="PANTHER" id="PTHR47331:SF4">
    <property type="entry name" value="PEPTIDASE S1 DOMAIN-CONTAINING PROTEIN"/>
    <property type="match status" value="1"/>
</dbReference>
<gene>
    <name evidence="3" type="primary">LOC111350810</name>
</gene>
<dbReference type="InterPro" id="IPR040676">
    <property type="entry name" value="DUF5641"/>
</dbReference>
<dbReference type="GeneID" id="111350810"/>
<protein>
    <submittedName>
        <fullName evidence="3">Uncharacterized protein LOC111350810 isoform X1</fullName>
    </submittedName>
</protein>
<dbReference type="GO" id="GO:0071897">
    <property type="term" value="P:DNA biosynthetic process"/>
    <property type="evidence" value="ECO:0007669"/>
    <property type="project" value="UniProtKB-ARBA"/>
</dbReference>
<dbReference type="Gene3D" id="3.30.420.10">
    <property type="entry name" value="Ribonuclease H-like superfamily/Ribonuclease H"/>
    <property type="match status" value="1"/>
</dbReference>
<dbReference type="Proteomes" id="UP000301870">
    <property type="component" value="Chromosome 12"/>
</dbReference>